<organism evidence="1 2">
    <name type="scientific">Candidatus Roizmanbacteria bacterium RIFCSPHIGHO2_02_FULL_37_24</name>
    <dbReference type="NCBI Taxonomy" id="1802037"/>
    <lineage>
        <taxon>Bacteria</taxon>
        <taxon>Candidatus Roizmaniibacteriota</taxon>
    </lineage>
</organism>
<reference evidence="1 2" key="1">
    <citation type="journal article" date="2016" name="Nat. Commun.">
        <title>Thousands of microbial genomes shed light on interconnected biogeochemical processes in an aquifer system.</title>
        <authorList>
            <person name="Anantharaman K."/>
            <person name="Brown C.T."/>
            <person name="Hug L.A."/>
            <person name="Sharon I."/>
            <person name="Castelle C.J."/>
            <person name="Probst A.J."/>
            <person name="Thomas B.C."/>
            <person name="Singh A."/>
            <person name="Wilkins M.J."/>
            <person name="Karaoz U."/>
            <person name="Brodie E.L."/>
            <person name="Williams K.H."/>
            <person name="Hubbard S.S."/>
            <person name="Banfield J.F."/>
        </authorList>
    </citation>
    <scope>NUCLEOTIDE SEQUENCE [LARGE SCALE GENOMIC DNA]</scope>
</reference>
<evidence type="ECO:0000313" key="1">
    <source>
        <dbReference type="EMBL" id="OGK22901.1"/>
    </source>
</evidence>
<comment type="caution">
    <text evidence="1">The sequence shown here is derived from an EMBL/GenBank/DDBJ whole genome shotgun (WGS) entry which is preliminary data.</text>
</comment>
<evidence type="ECO:0008006" key="3">
    <source>
        <dbReference type="Google" id="ProtNLM"/>
    </source>
</evidence>
<name>A0A1F7GVI1_9BACT</name>
<protein>
    <recommendedName>
        <fullName evidence="3">Mannosyl-glycoprotein endo-beta-N-acetylglucosamidase-like domain-containing protein</fullName>
    </recommendedName>
</protein>
<proteinExistence type="predicted"/>
<gene>
    <name evidence="1" type="ORF">A3C24_03495</name>
</gene>
<dbReference type="AlphaFoldDB" id="A0A1F7GVI1"/>
<sequence length="186" mass="21388">MIQKIFQTIILTAIFLFTQSRAYASEISEQSAQLEQFYQSSREDQNKLQKELIHTMVIRNVLAKYNSPLVHEAEHFTMVARALKLDPYLLPSITGVESTFAQHMIQGTFNPFGYGKGTIRFTSWSDGISRVGYALKFRYMDKGATSLHEIGHIYAGGSTTWAPKVARIMNTFDEEEERINRYYELL</sequence>
<dbReference type="Proteomes" id="UP000177159">
    <property type="component" value="Unassembled WGS sequence"/>
</dbReference>
<evidence type="ECO:0000313" key="2">
    <source>
        <dbReference type="Proteomes" id="UP000177159"/>
    </source>
</evidence>
<accession>A0A1F7GVI1</accession>
<dbReference type="EMBL" id="MFZM01000030">
    <property type="protein sequence ID" value="OGK22901.1"/>
    <property type="molecule type" value="Genomic_DNA"/>
</dbReference>